<proteinExistence type="predicted"/>
<dbReference type="InterPro" id="IPR025570">
    <property type="entry name" value="DUF4337"/>
</dbReference>
<name>A0A0R3E6A3_9BRAD</name>
<evidence type="ECO:0000313" key="3">
    <source>
        <dbReference type="EMBL" id="KRQ17632.1"/>
    </source>
</evidence>
<feature type="compositionally biased region" description="Basic and acidic residues" evidence="1">
    <location>
        <begin position="122"/>
        <end position="134"/>
    </location>
</feature>
<feature type="transmembrane region" description="Helical" evidence="2">
    <location>
        <begin position="23"/>
        <end position="41"/>
    </location>
</feature>
<organism evidence="3 4">
    <name type="scientific">Bradyrhizobium manausense</name>
    <dbReference type="NCBI Taxonomy" id="989370"/>
    <lineage>
        <taxon>Bacteria</taxon>
        <taxon>Pseudomonadati</taxon>
        <taxon>Pseudomonadota</taxon>
        <taxon>Alphaproteobacteria</taxon>
        <taxon>Hyphomicrobiales</taxon>
        <taxon>Nitrobacteraceae</taxon>
        <taxon>Bradyrhizobium</taxon>
    </lineage>
</organism>
<dbReference type="Pfam" id="PF14235">
    <property type="entry name" value="DUF4337"/>
    <property type="match status" value="1"/>
</dbReference>
<dbReference type="Proteomes" id="UP000051936">
    <property type="component" value="Unassembled WGS sequence"/>
</dbReference>
<evidence type="ECO:0000256" key="1">
    <source>
        <dbReference type="SAM" id="MobiDB-lite"/>
    </source>
</evidence>
<dbReference type="AlphaFoldDB" id="A0A0R3E6A3"/>
<evidence type="ECO:0000313" key="4">
    <source>
        <dbReference type="Proteomes" id="UP000051936"/>
    </source>
</evidence>
<comment type="caution">
    <text evidence="3">The sequence shown here is derived from an EMBL/GenBank/DDBJ whole genome shotgun (WGS) entry which is preliminary data.</text>
</comment>
<evidence type="ECO:0008006" key="5">
    <source>
        <dbReference type="Google" id="ProtNLM"/>
    </source>
</evidence>
<reference evidence="3 4" key="1">
    <citation type="submission" date="2015-09" db="EMBL/GenBank/DDBJ databases">
        <title>Draft Genome Sequence of Bradyrhizobium manausense Strain BR 3351T, a Novel Symbiotic Nitrogen-Fixing Alphaproteobacterium Isolated from Brazilian Amazon Rain Forest.</title>
        <authorList>
            <person name="De Araujo J.L."/>
            <person name="Zilli J.E."/>
        </authorList>
    </citation>
    <scope>NUCLEOTIDE SEQUENCE [LARGE SCALE GENOMIC DNA]</scope>
    <source>
        <strain evidence="3 4">BR3351</strain>
    </source>
</reference>
<dbReference type="STRING" id="989370.AOQ71_01205"/>
<sequence>MSAHESMEHAEHAEHASGENKKIALLIAVLALFLAISETLGKGAQTESISKNVEASNLWAFFQAKSIRRTVVQTAAEQGKLTLGAATDDAMKAAVQKQIDDWTKTAARYRSEPETGEGTEQLAEKAKHAEHERDEATAKYHHFELASAAFQIGIVLASATIITGMLPLAWIAGLLTIAGLGMTMLGAWAPHLLHLHG</sequence>
<protein>
    <recommendedName>
        <fullName evidence="5">DUF4337 domain-containing protein</fullName>
    </recommendedName>
</protein>
<keyword evidence="2" id="KW-0472">Membrane</keyword>
<keyword evidence="2" id="KW-1133">Transmembrane helix</keyword>
<evidence type="ECO:0000256" key="2">
    <source>
        <dbReference type="SAM" id="Phobius"/>
    </source>
</evidence>
<keyword evidence="4" id="KW-1185">Reference proteome</keyword>
<feature type="region of interest" description="Disordered" evidence="1">
    <location>
        <begin position="108"/>
        <end position="134"/>
    </location>
</feature>
<dbReference type="OrthoDB" id="7992954at2"/>
<feature type="transmembrane region" description="Helical" evidence="2">
    <location>
        <begin position="168"/>
        <end position="189"/>
    </location>
</feature>
<keyword evidence="2" id="KW-0812">Transmembrane</keyword>
<dbReference type="EMBL" id="LJYG01000004">
    <property type="protein sequence ID" value="KRQ17632.1"/>
    <property type="molecule type" value="Genomic_DNA"/>
</dbReference>
<dbReference type="RefSeq" id="WP_057740758.1">
    <property type="nucleotide sequence ID" value="NZ_LJYG01000004.1"/>
</dbReference>
<gene>
    <name evidence="3" type="ORF">AOQ71_01205</name>
</gene>
<accession>A0A0R3E6A3</accession>